<evidence type="ECO:0000259" key="2">
    <source>
        <dbReference type="Pfam" id="PF13386"/>
    </source>
</evidence>
<feature type="transmembrane region" description="Helical" evidence="1">
    <location>
        <begin position="126"/>
        <end position="146"/>
    </location>
</feature>
<reference evidence="3 4" key="1">
    <citation type="submission" date="2016-03" db="EMBL/GenBank/DDBJ databases">
        <authorList>
            <person name="Ploux O."/>
        </authorList>
    </citation>
    <scope>NUCLEOTIDE SEQUENCE [LARGE SCALE GENOMIC DNA]</scope>
    <source>
        <strain evidence="3 4">R0</strain>
    </source>
</reference>
<dbReference type="Pfam" id="PF13386">
    <property type="entry name" value="DsbD_2"/>
    <property type="match status" value="1"/>
</dbReference>
<keyword evidence="1" id="KW-0472">Membrane</keyword>
<dbReference type="PANTHER" id="PTHR42208">
    <property type="entry name" value="HEAVY METAL TRANSPORTER-RELATED"/>
    <property type="match status" value="1"/>
</dbReference>
<comment type="caution">
    <text evidence="3">The sequence shown here is derived from an EMBL/GenBank/DDBJ whole genome shotgun (WGS) entry which is preliminary data.</text>
</comment>
<feature type="transmembrane region" description="Helical" evidence="1">
    <location>
        <begin position="192"/>
        <end position="211"/>
    </location>
</feature>
<evidence type="ECO:0000313" key="4">
    <source>
        <dbReference type="Proteomes" id="UP000075320"/>
    </source>
</evidence>
<sequence>MTSSLVLALSIVSTSFLGSWHCAAMCGPVASLMAQRKSLVSYHLGRLVSYATLGGVAGSLGQVFLNSHVVTLRWISASFLALFLFYLAMSMLFPKRFKSPGQWSYLKNLIQRFHSAKFFRSRNSGWVFGLLTALLPCGWLYTYVLAAMASGSIWSGVLVMTLFWLGGLPVLYSAPQLIKSLIAGTPARNQKIAGFVLIFSSFYSLCVFMFAHH</sequence>
<keyword evidence="1" id="KW-1133">Transmembrane helix</keyword>
<feature type="transmembrane region" description="Helical" evidence="1">
    <location>
        <begin position="74"/>
        <end position="93"/>
    </location>
</feature>
<keyword evidence="4" id="KW-1185">Reference proteome</keyword>
<dbReference type="OrthoDB" id="9798690at2"/>
<keyword evidence="1" id="KW-0812">Transmembrane</keyword>
<organism evidence="3 4">
    <name type="scientific">Bdellovibrio bacteriovorus</name>
    <dbReference type="NCBI Taxonomy" id="959"/>
    <lineage>
        <taxon>Bacteria</taxon>
        <taxon>Pseudomonadati</taxon>
        <taxon>Bdellovibrionota</taxon>
        <taxon>Bdellovibrionia</taxon>
        <taxon>Bdellovibrionales</taxon>
        <taxon>Pseudobdellovibrionaceae</taxon>
        <taxon>Bdellovibrio</taxon>
    </lineage>
</organism>
<dbReference type="InterPro" id="IPR039447">
    <property type="entry name" value="UreH-like_TM_dom"/>
</dbReference>
<accession>A0A150WK93</accession>
<feature type="transmembrane region" description="Helical" evidence="1">
    <location>
        <begin position="152"/>
        <end position="172"/>
    </location>
</feature>
<dbReference type="PANTHER" id="PTHR42208:SF1">
    <property type="entry name" value="HEAVY METAL TRANSPORTER"/>
    <property type="match status" value="1"/>
</dbReference>
<protein>
    <recommendedName>
        <fullName evidence="2">Urease accessory protein UreH-like transmembrane domain-containing protein</fullName>
    </recommendedName>
</protein>
<gene>
    <name evidence="3" type="ORF">AZI86_13180</name>
</gene>
<feature type="domain" description="Urease accessory protein UreH-like transmembrane" evidence="2">
    <location>
        <begin position="12"/>
        <end position="202"/>
    </location>
</feature>
<name>A0A150WK93_BDEBC</name>
<proteinExistence type="predicted"/>
<dbReference type="Proteomes" id="UP000075320">
    <property type="component" value="Unassembled WGS sequence"/>
</dbReference>
<dbReference type="EMBL" id="LUKE01000003">
    <property type="protein sequence ID" value="KYG64136.1"/>
    <property type="molecule type" value="Genomic_DNA"/>
</dbReference>
<dbReference type="AlphaFoldDB" id="A0A150WK93"/>
<evidence type="ECO:0000256" key="1">
    <source>
        <dbReference type="SAM" id="Phobius"/>
    </source>
</evidence>
<evidence type="ECO:0000313" key="3">
    <source>
        <dbReference type="EMBL" id="KYG64136.1"/>
    </source>
</evidence>